<keyword evidence="2" id="KW-1185">Reference proteome</keyword>
<comment type="caution">
    <text evidence="1">The sequence shown here is derived from an EMBL/GenBank/DDBJ whole genome shotgun (WGS) entry which is preliminary data.</text>
</comment>
<name>A0ABN2SA03_9PSEU</name>
<dbReference type="RefSeq" id="WP_344428972.1">
    <property type="nucleotide sequence ID" value="NZ_BAAANN010000038.1"/>
</dbReference>
<evidence type="ECO:0000313" key="2">
    <source>
        <dbReference type="Proteomes" id="UP001501116"/>
    </source>
</evidence>
<accession>A0ABN2SA03</accession>
<protein>
    <submittedName>
        <fullName evidence="1">Uncharacterized protein</fullName>
    </submittedName>
</protein>
<dbReference type="EMBL" id="BAAANN010000038">
    <property type="protein sequence ID" value="GAA1983053.1"/>
    <property type="molecule type" value="Genomic_DNA"/>
</dbReference>
<proteinExistence type="predicted"/>
<organism evidence="1 2">
    <name type="scientific">Amycolatopsis minnesotensis</name>
    <dbReference type="NCBI Taxonomy" id="337894"/>
    <lineage>
        <taxon>Bacteria</taxon>
        <taxon>Bacillati</taxon>
        <taxon>Actinomycetota</taxon>
        <taxon>Actinomycetes</taxon>
        <taxon>Pseudonocardiales</taxon>
        <taxon>Pseudonocardiaceae</taxon>
        <taxon>Amycolatopsis</taxon>
    </lineage>
</organism>
<sequence length="85" mass="9172">MSHLDLALDTALTYHQLVFSGRPLSGLEHLTAAALAAAVGDHYHQLAESATEVATSDMWAIAARKAYDTAARHELDAEFLEVLLP</sequence>
<evidence type="ECO:0000313" key="1">
    <source>
        <dbReference type="EMBL" id="GAA1983053.1"/>
    </source>
</evidence>
<reference evidence="1 2" key="1">
    <citation type="journal article" date="2019" name="Int. J. Syst. Evol. Microbiol.">
        <title>The Global Catalogue of Microorganisms (GCM) 10K type strain sequencing project: providing services to taxonomists for standard genome sequencing and annotation.</title>
        <authorList>
            <consortium name="The Broad Institute Genomics Platform"/>
            <consortium name="The Broad Institute Genome Sequencing Center for Infectious Disease"/>
            <person name="Wu L."/>
            <person name="Ma J."/>
        </authorList>
    </citation>
    <scope>NUCLEOTIDE SEQUENCE [LARGE SCALE GENOMIC DNA]</scope>
    <source>
        <strain evidence="1 2">JCM 14545</strain>
    </source>
</reference>
<dbReference type="Proteomes" id="UP001501116">
    <property type="component" value="Unassembled WGS sequence"/>
</dbReference>
<gene>
    <name evidence="1" type="ORF">GCM10009754_70130</name>
</gene>